<proteinExistence type="predicted"/>
<dbReference type="AlphaFoldDB" id="A0A182MFS0"/>
<dbReference type="VEuPathDB" id="VectorBase:ACUA017222"/>
<protein>
    <recommendedName>
        <fullName evidence="1">Cation-transporting P-type ATPase N-terminal domain-containing protein</fullName>
    </recommendedName>
</protein>
<dbReference type="SUPFAM" id="SSF81665">
    <property type="entry name" value="Calcium ATPase, transmembrane domain M"/>
    <property type="match status" value="1"/>
</dbReference>
<accession>A0A182MFS0</accession>
<dbReference type="EnsemblMetazoa" id="ACUA017222-RA">
    <property type="protein sequence ID" value="ACUA017222-PA"/>
    <property type="gene ID" value="ACUA017222"/>
</dbReference>
<feature type="domain" description="Cation-transporting P-type ATPase N-terminal" evidence="1">
    <location>
        <begin position="5"/>
        <end position="43"/>
    </location>
</feature>
<evidence type="ECO:0000313" key="2">
    <source>
        <dbReference type="EnsemblMetazoa" id="ACUA017222-PA"/>
    </source>
</evidence>
<reference evidence="2" key="2">
    <citation type="submission" date="2020-05" db="UniProtKB">
        <authorList>
            <consortium name="EnsemblMetazoa"/>
        </authorList>
    </citation>
    <scope>IDENTIFICATION</scope>
    <source>
        <strain evidence="2">A-37</strain>
    </source>
</reference>
<reference evidence="3" key="1">
    <citation type="submission" date="2013-09" db="EMBL/GenBank/DDBJ databases">
        <title>The Genome Sequence of Anopheles culicifacies species A.</title>
        <authorList>
            <consortium name="The Broad Institute Genomics Platform"/>
            <person name="Neafsey D.E."/>
            <person name="Besansky N."/>
            <person name="Howell P."/>
            <person name="Walton C."/>
            <person name="Young S.K."/>
            <person name="Zeng Q."/>
            <person name="Gargeya S."/>
            <person name="Fitzgerald M."/>
            <person name="Haas B."/>
            <person name="Abouelleil A."/>
            <person name="Allen A.W."/>
            <person name="Alvarado L."/>
            <person name="Arachchi H.M."/>
            <person name="Berlin A.M."/>
            <person name="Chapman S.B."/>
            <person name="Gainer-Dewar J."/>
            <person name="Goldberg J."/>
            <person name="Griggs A."/>
            <person name="Gujja S."/>
            <person name="Hansen M."/>
            <person name="Howarth C."/>
            <person name="Imamovic A."/>
            <person name="Ireland A."/>
            <person name="Larimer J."/>
            <person name="McCowan C."/>
            <person name="Murphy C."/>
            <person name="Pearson M."/>
            <person name="Poon T.W."/>
            <person name="Priest M."/>
            <person name="Roberts A."/>
            <person name="Saif S."/>
            <person name="Shea T."/>
            <person name="Sisk P."/>
            <person name="Sykes S."/>
            <person name="Wortman J."/>
            <person name="Nusbaum C."/>
            <person name="Birren B."/>
        </authorList>
    </citation>
    <scope>NUCLEOTIDE SEQUENCE [LARGE SCALE GENOMIC DNA]</scope>
    <source>
        <strain evidence="3">A-37</strain>
    </source>
</reference>
<dbReference type="Pfam" id="PF00690">
    <property type="entry name" value="Cation_ATPase_N"/>
    <property type="match status" value="1"/>
</dbReference>
<name>A0A182MFS0_9DIPT</name>
<dbReference type="InterPro" id="IPR023298">
    <property type="entry name" value="ATPase_P-typ_TM_dom_sf"/>
</dbReference>
<organism evidence="2 3">
    <name type="scientific">Anopheles culicifacies</name>
    <dbReference type="NCBI Taxonomy" id="139723"/>
    <lineage>
        <taxon>Eukaryota</taxon>
        <taxon>Metazoa</taxon>
        <taxon>Ecdysozoa</taxon>
        <taxon>Arthropoda</taxon>
        <taxon>Hexapoda</taxon>
        <taxon>Insecta</taxon>
        <taxon>Pterygota</taxon>
        <taxon>Neoptera</taxon>
        <taxon>Endopterygota</taxon>
        <taxon>Diptera</taxon>
        <taxon>Nematocera</taxon>
        <taxon>Culicoidea</taxon>
        <taxon>Culicidae</taxon>
        <taxon>Anophelinae</taxon>
        <taxon>Anopheles</taxon>
        <taxon>culicifacies species complex</taxon>
    </lineage>
</organism>
<keyword evidence="3" id="KW-1185">Reference proteome</keyword>
<dbReference type="Proteomes" id="UP000075883">
    <property type="component" value="Unassembled WGS sequence"/>
</dbReference>
<sequence>MEDGHSKTVEEVVGFFRVDPEKGLSTDQVKEYQKKYGPNARPEFSRGPRGEFSSSVVRLRNGEIAPTYPLLILVSTLLLIPPRIAGDRAVCTNTSASTRTPPAVEDRLRSRRVIAVATRPCRLPSLTIIFAQATTTTTTTAMMTLNGKVFQSVGGLLGRKGTNYPLKKVRITHESGECIRVRVTIVARFHQLCTSHDEQRPDRVRSSFPY</sequence>
<dbReference type="STRING" id="139723.A0A182MFS0"/>
<evidence type="ECO:0000259" key="1">
    <source>
        <dbReference type="Pfam" id="PF00690"/>
    </source>
</evidence>
<evidence type="ECO:0000313" key="3">
    <source>
        <dbReference type="Proteomes" id="UP000075883"/>
    </source>
</evidence>
<dbReference type="InterPro" id="IPR004014">
    <property type="entry name" value="ATPase_P-typ_cation-transptr_N"/>
</dbReference>
<dbReference type="EMBL" id="AXCM01007484">
    <property type="status" value="NOT_ANNOTATED_CDS"/>
    <property type="molecule type" value="Genomic_DNA"/>
</dbReference>